<comment type="caution">
    <text evidence="2">The sequence shown here is derived from an EMBL/GenBank/DDBJ whole genome shotgun (WGS) entry which is preliminary data.</text>
</comment>
<evidence type="ECO:0000313" key="2">
    <source>
        <dbReference type="EMBL" id="CAB3225629.1"/>
    </source>
</evidence>
<accession>A0A8S0YZJ5</accession>
<evidence type="ECO:0000313" key="3">
    <source>
        <dbReference type="EMBL" id="CAB3235120.1"/>
    </source>
</evidence>
<organism evidence="2 4">
    <name type="scientific">Arctia plantaginis</name>
    <name type="common">Wood tiger moth</name>
    <name type="synonym">Phalaena plantaginis</name>
    <dbReference type="NCBI Taxonomy" id="874455"/>
    <lineage>
        <taxon>Eukaryota</taxon>
        <taxon>Metazoa</taxon>
        <taxon>Ecdysozoa</taxon>
        <taxon>Arthropoda</taxon>
        <taxon>Hexapoda</taxon>
        <taxon>Insecta</taxon>
        <taxon>Pterygota</taxon>
        <taxon>Neoptera</taxon>
        <taxon>Endopterygota</taxon>
        <taxon>Lepidoptera</taxon>
        <taxon>Glossata</taxon>
        <taxon>Ditrysia</taxon>
        <taxon>Noctuoidea</taxon>
        <taxon>Erebidae</taxon>
        <taxon>Arctiinae</taxon>
        <taxon>Arctia</taxon>
    </lineage>
</organism>
<evidence type="ECO:0000313" key="5">
    <source>
        <dbReference type="Proteomes" id="UP000494256"/>
    </source>
</evidence>
<dbReference type="Proteomes" id="UP000494106">
    <property type="component" value="Unassembled WGS sequence"/>
</dbReference>
<dbReference type="OrthoDB" id="7322177at2759"/>
<evidence type="ECO:0000256" key="1">
    <source>
        <dbReference type="SAM" id="Coils"/>
    </source>
</evidence>
<name>A0A8S0YZJ5_ARCPL</name>
<dbReference type="Proteomes" id="UP000494256">
    <property type="component" value="Unassembled WGS sequence"/>
</dbReference>
<keyword evidence="4" id="KW-1185">Reference proteome</keyword>
<proteinExistence type="predicted"/>
<reference evidence="4 5" key="1">
    <citation type="submission" date="2020-04" db="EMBL/GenBank/DDBJ databases">
        <authorList>
            <person name="Wallbank WR R."/>
            <person name="Pardo Diaz C."/>
            <person name="Kozak K."/>
            <person name="Martin S."/>
            <person name="Jiggins C."/>
            <person name="Moest M."/>
            <person name="Warren A I."/>
            <person name="Byers J.R.P. K."/>
            <person name="Montejo-Kovacevich G."/>
            <person name="Yen C E."/>
        </authorList>
    </citation>
    <scope>NUCLEOTIDE SEQUENCE [LARGE SCALE GENOMIC DNA]</scope>
</reference>
<protein>
    <submittedName>
        <fullName evidence="2">Uncharacterized protein</fullName>
    </submittedName>
</protein>
<sequence>MTTDEEKSKICKLLQSVEVPEIKLTERCSSLVKEFHKRYDKDIEEEMKQDDVQNEVFENPYRADERLLEENERKLRELLAETKRVKKQVLDSVTTLTTQDPKRPWRTHTSKEKLLRIEGELKRHLEKSSQFIHPLGEDEMQDLIKECRDESRLSPSIGLNRLRDTVIAAKKNLPNFQYKKIENSTATAIMSEAHVFDSKNDQSSVFLKTE</sequence>
<evidence type="ECO:0000313" key="4">
    <source>
        <dbReference type="Proteomes" id="UP000494106"/>
    </source>
</evidence>
<gene>
    <name evidence="2" type="ORF">APLA_LOCUS2518</name>
    <name evidence="3" type="ORF">APLA_LOCUS6878</name>
</gene>
<dbReference type="AlphaFoldDB" id="A0A8S0YZJ5"/>
<keyword evidence="1" id="KW-0175">Coiled coil</keyword>
<feature type="coiled-coil region" evidence="1">
    <location>
        <begin position="61"/>
        <end position="88"/>
    </location>
</feature>
<dbReference type="EMBL" id="CADEBC010000208">
    <property type="protein sequence ID" value="CAB3225629.1"/>
    <property type="molecule type" value="Genomic_DNA"/>
</dbReference>
<dbReference type="EMBL" id="CADEBD010000298">
    <property type="protein sequence ID" value="CAB3235120.1"/>
    <property type="molecule type" value="Genomic_DNA"/>
</dbReference>